<comment type="caution">
    <text evidence="4">The sequence shown here is derived from an EMBL/GenBank/DDBJ whole genome shotgun (WGS) entry which is preliminary data.</text>
</comment>
<dbReference type="InterPro" id="IPR036271">
    <property type="entry name" value="Tet_transcr_reg_TetR-rel_C_sf"/>
</dbReference>
<evidence type="ECO:0000256" key="2">
    <source>
        <dbReference type="PROSITE-ProRule" id="PRU00335"/>
    </source>
</evidence>
<evidence type="ECO:0000256" key="1">
    <source>
        <dbReference type="ARBA" id="ARBA00023125"/>
    </source>
</evidence>
<dbReference type="PRINTS" id="PR00455">
    <property type="entry name" value="HTHTETR"/>
</dbReference>
<dbReference type="Pfam" id="PF17933">
    <property type="entry name" value="TetR_C_25"/>
    <property type="match status" value="1"/>
</dbReference>
<name>A0A511YUT1_9CELL</name>
<feature type="DNA-binding region" description="H-T-H motif" evidence="2">
    <location>
        <begin position="42"/>
        <end position="61"/>
    </location>
</feature>
<protein>
    <submittedName>
        <fullName evidence="4">TetR family transcriptional regulator</fullName>
    </submittedName>
</protein>
<dbReference type="PANTHER" id="PTHR30055">
    <property type="entry name" value="HTH-TYPE TRANSCRIPTIONAL REGULATOR RUTR"/>
    <property type="match status" value="1"/>
</dbReference>
<keyword evidence="5" id="KW-1185">Reference proteome</keyword>
<keyword evidence="1 2" id="KW-0238">DNA-binding</keyword>
<reference evidence="4 5" key="1">
    <citation type="submission" date="2019-07" db="EMBL/GenBank/DDBJ databases">
        <title>Whole genome shotgun sequence of Actinotalea fermentans NBRC 105374.</title>
        <authorList>
            <person name="Hosoyama A."/>
            <person name="Uohara A."/>
            <person name="Ohji S."/>
            <person name="Ichikawa N."/>
        </authorList>
    </citation>
    <scope>NUCLEOTIDE SEQUENCE [LARGE SCALE GENOMIC DNA]</scope>
    <source>
        <strain evidence="4 5">NBRC 105374</strain>
    </source>
</reference>
<dbReference type="SUPFAM" id="SSF46689">
    <property type="entry name" value="Homeodomain-like"/>
    <property type="match status" value="1"/>
</dbReference>
<dbReference type="SUPFAM" id="SSF48498">
    <property type="entry name" value="Tetracyclin repressor-like, C-terminal domain"/>
    <property type="match status" value="1"/>
</dbReference>
<dbReference type="InterPro" id="IPR001647">
    <property type="entry name" value="HTH_TetR"/>
</dbReference>
<dbReference type="PANTHER" id="PTHR30055:SF146">
    <property type="entry name" value="HTH-TYPE TRANSCRIPTIONAL DUAL REGULATOR CECR"/>
    <property type="match status" value="1"/>
</dbReference>
<dbReference type="EMBL" id="BJYK01000001">
    <property type="protein sequence ID" value="GEN78949.1"/>
    <property type="molecule type" value="Genomic_DNA"/>
</dbReference>
<dbReference type="GO" id="GO:0003700">
    <property type="term" value="F:DNA-binding transcription factor activity"/>
    <property type="evidence" value="ECO:0007669"/>
    <property type="project" value="TreeGrafter"/>
</dbReference>
<accession>A0A511YUT1</accession>
<dbReference type="InterPro" id="IPR050109">
    <property type="entry name" value="HTH-type_TetR-like_transc_reg"/>
</dbReference>
<dbReference type="GO" id="GO:0000976">
    <property type="term" value="F:transcription cis-regulatory region binding"/>
    <property type="evidence" value="ECO:0007669"/>
    <property type="project" value="TreeGrafter"/>
</dbReference>
<dbReference type="Gene3D" id="1.10.357.10">
    <property type="entry name" value="Tetracycline Repressor, domain 2"/>
    <property type="match status" value="1"/>
</dbReference>
<proteinExistence type="predicted"/>
<evidence type="ECO:0000313" key="5">
    <source>
        <dbReference type="Proteomes" id="UP000321484"/>
    </source>
</evidence>
<gene>
    <name evidence="4" type="ORF">AFE02nite_06830</name>
</gene>
<dbReference type="PROSITE" id="PS50977">
    <property type="entry name" value="HTH_TETR_2"/>
    <property type="match status" value="1"/>
</dbReference>
<dbReference type="AlphaFoldDB" id="A0A511YUT1"/>
<sequence>MYSLLVMRIAASSERSMADLTARARIRDAAIACFAEAGFDTPFRTIAARADVSPGLITHHFGSKAALRAECDAEVFRRYHALKSDTLDDPSANLLERLARPGDAALVTVYMLRALHAGGTAARDFFESLVEHVRQVTAESVAAGLVRPSRDEDARARYLTAHSMGAMLVQYLLDPGRSPDDFVASVLTQERGQALPILELYTEGLFTNRRMLDEYLMYVGDPPVGAVVPADAGATAPTA</sequence>
<organism evidence="4 5">
    <name type="scientific">Actinotalea fermentans</name>
    <dbReference type="NCBI Taxonomy" id="43671"/>
    <lineage>
        <taxon>Bacteria</taxon>
        <taxon>Bacillati</taxon>
        <taxon>Actinomycetota</taxon>
        <taxon>Actinomycetes</taxon>
        <taxon>Micrococcales</taxon>
        <taxon>Cellulomonadaceae</taxon>
        <taxon>Actinotalea</taxon>
    </lineage>
</organism>
<dbReference type="Pfam" id="PF00440">
    <property type="entry name" value="TetR_N"/>
    <property type="match status" value="1"/>
</dbReference>
<evidence type="ECO:0000259" key="3">
    <source>
        <dbReference type="PROSITE" id="PS50977"/>
    </source>
</evidence>
<dbReference type="InterPro" id="IPR009057">
    <property type="entry name" value="Homeodomain-like_sf"/>
</dbReference>
<feature type="domain" description="HTH tetR-type" evidence="3">
    <location>
        <begin position="20"/>
        <end position="79"/>
    </location>
</feature>
<evidence type="ECO:0000313" key="4">
    <source>
        <dbReference type="EMBL" id="GEN78949.1"/>
    </source>
</evidence>
<dbReference type="Proteomes" id="UP000321484">
    <property type="component" value="Unassembled WGS sequence"/>
</dbReference>
<dbReference type="InterPro" id="IPR041484">
    <property type="entry name" value="TetR_C_25"/>
</dbReference>